<dbReference type="Proteomes" id="UP001167831">
    <property type="component" value="Unassembled WGS sequence"/>
</dbReference>
<dbReference type="AlphaFoldDB" id="A0AAW7JHK4"/>
<accession>A0AAW7JHK4</accession>
<evidence type="ECO:0000313" key="3">
    <source>
        <dbReference type="Proteomes" id="UP001167831"/>
    </source>
</evidence>
<gene>
    <name evidence="1" type="ORF">QVN81_02590</name>
    <name evidence="2" type="ORF">QVN84_04010</name>
</gene>
<reference evidence="2" key="2">
    <citation type="submission" date="2023-08" db="EMBL/GenBank/DDBJ databases">
        <title>Identification and characterization of horizontal gene transfer across gut microbiota members of farm animals based on homology search.</title>
        <authorList>
            <person name="Schwarzerova J."/>
            <person name="Nykrynova M."/>
            <person name="Jureckova K."/>
            <person name="Cejkova D."/>
            <person name="Rychlik I."/>
        </authorList>
    </citation>
    <scope>NUCLEOTIDE SEQUENCE</scope>
    <source>
        <strain evidence="2">ET15</strain>
        <strain evidence="1">ET37</strain>
    </source>
</reference>
<dbReference type="RefSeq" id="WP_289824641.1">
    <property type="nucleotide sequence ID" value="NZ_JAUEIE010000002.1"/>
</dbReference>
<dbReference type="Proteomes" id="UP001168478">
    <property type="component" value="Unassembled WGS sequence"/>
</dbReference>
<dbReference type="EMBL" id="JAUEIE010000002">
    <property type="protein sequence ID" value="MDN0021918.1"/>
    <property type="molecule type" value="Genomic_DNA"/>
</dbReference>
<proteinExistence type="predicted"/>
<evidence type="ECO:0000313" key="4">
    <source>
        <dbReference type="Proteomes" id="UP001168478"/>
    </source>
</evidence>
<evidence type="ECO:0000313" key="1">
    <source>
        <dbReference type="EMBL" id="MDN0021918.1"/>
    </source>
</evidence>
<keyword evidence="3" id="KW-1185">Reference proteome</keyword>
<protein>
    <submittedName>
        <fullName evidence="2">Uncharacterized protein</fullName>
    </submittedName>
</protein>
<dbReference type="EMBL" id="JAUEIF010000002">
    <property type="protein sequence ID" value="MDN0024689.1"/>
    <property type="molecule type" value="Genomic_DNA"/>
</dbReference>
<name>A0AAW7JHK4_9BACT</name>
<reference evidence="2" key="1">
    <citation type="submission" date="2023-06" db="EMBL/GenBank/DDBJ databases">
        <authorList>
            <person name="Zeman M."/>
            <person name="Kubasova T."/>
            <person name="Jahodarova E."/>
            <person name="Nykrynova M."/>
            <person name="Rychlik I."/>
        </authorList>
    </citation>
    <scope>NUCLEOTIDE SEQUENCE</scope>
    <source>
        <strain evidence="2">ET15</strain>
        <strain evidence="1">ET37</strain>
    </source>
</reference>
<comment type="caution">
    <text evidence="2">The sequence shown here is derived from an EMBL/GenBank/DDBJ whole genome shotgun (WGS) entry which is preliminary data.</text>
</comment>
<organism evidence="2 4">
    <name type="scientific">Leyella lascolaii</name>
    <dbReference type="NCBI Taxonomy" id="1776379"/>
    <lineage>
        <taxon>Bacteria</taxon>
        <taxon>Pseudomonadati</taxon>
        <taxon>Bacteroidota</taxon>
        <taxon>Bacteroidia</taxon>
        <taxon>Bacteroidales</taxon>
        <taxon>Prevotellaceae</taxon>
        <taxon>Leyella</taxon>
    </lineage>
</organism>
<evidence type="ECO:0000313" key="2">
    <source>
        <dbReference type="EMBL" id="MDN0024689.1"/>
    </source>
</evidence>
<sequence>MKRLELSLIFISSIHLCSAQEISFAHNMYRGGDVLIKKMVSPVDPGSTGNKKVWSLEDVTIEQKKYKQAFKDNPDDIHSIKSTESGNRNYDIKRYPRKVRTPSSWENNWNTNGINTDSYYI</sequence>